<evidence type="ECO:0000313" key="1">
    <source>
        <dbReference type="EMBL" id="KAF0710753.1"/>
    </source>
</evidence>
<evidence type="ECO:0000313" key="2">
    <source>
        <dbReference type="Proteomes" id="UP000478052"/>
    </source>
</evidence>
<comment type="caution">
    <text evidence="1">The sequence shown here is derived from an EMBL/GenBank/DDBJ whole genome shotgun (WGS) entry which is preliminary data.</text>
</comment>
<reference evidence="1 2" key="1">
    <citation type="submission" date="2019-08" db="EMBL/GenBank/DDBJ databases">
        <title>Whole genome of Aphis craccivora.</title>
        <authorList>
            <person name="Voronova N.V."/>
            <person name="Shulinski R.S."/>
            <person name="Bandarenka Y.V."/>
            <person name="Zhorov D.G."/>
            <person name="Warner D."/>
        </authorList>
    </citation>
    <scope>NUCLEOTIDE SEQUENCE [LARGE SCALE GENOMIC DNA]</scope>
    <source>
        <strain evidence="1">180601</strain>
        <tissue evidence="1">Whole Body</tissue>
    </source>
</reference>
<name>A0A6G0VVS7_APHCR</name>
<keyword evidence="2" id="KW-1185">Reference proteome</keyword>
<gene>
    <name evidence="1" type="ORF">FWK35_00026799</name>
</gene>
<protein>
    <submittedName>
        <fullName evidence="1">Zinc finger MYM-type protein 1-like</fullName>
    </submittedName>
</protein>
<dbReference type="AlphaFoldDB" id="A0A6G0VVS7"/>
<dbReference type="EMBL" id="VUJU01011542">
    <property type="protein sequence ID" value="KAF0710753.1"/>
    <property type="molecule type" value="Genomic_DNA"/>
</dbReference>
<dbReference type="Proteomes" id="UP000478052">
    <property type="component" value="Unassembled WGS sequence"/>
</dbReference>
<proteinExistence type="predicted"/>
<sequence>MLVYSIPIANYSAEREFSKLARLKNKYRTNILCTESNVLEVINTQNIIRVCFPKIKKKLFIQITFLFLKK</sequence>
<organism evidence="1 2">
    <name type="scientific">Aphis craccivora</name>
    <name type="common">Cowpea aphid</name>
    <dbReference type="NCBI Taxonomy" id="307492"/>
    <lineage>
        <taxon>Eukaryota</taxon>
        <taxon>Metazoa</taxon>
        <taxon>Ecdysozoa</taxon>
        <taxon>Arthropoda</taxon>
        <taxon>Hexapoda</taxon>
        <taxon>Insecta</taxon>
        <taxon>Pterygota</taxon>
        <taxon>Neoptera</taxon>
        <taxon>Paraneoptera</taxon>
        <taxon>Hemiptera</taxon>
        <taxon>Sternorrhyncha</taxon>
        <taxon>Aphidomorpha</taxon>
        <taxon>Aphidoidea</taxon>
        <taxon>Aphididae</taxon>
        <taxon>Aphidini</taxon>
        <taxon>Aphis</taxon>
        <taxon>Aphis</taxon>
    </lineage>
</organism>
<accession>A0A6G0VVS7</accession>